<protein>
    <submittedName>
        <fullName evidence="1">Uncharacterized protein</fullName>
    </submittedName>
</protein>
<evidence type="ECO:0000313" key="2">
    <source>
        <dbReference type="Proteomes" id="UP000002931"/>
    </source>
</evidence>
<evidence type="ECO:0000313" key="1">
    <source>
        <dbReference type="EMBL" id="EAQ12915.1"/>
    </source>
</evidence>
<reference evidence="1 2" key="1">
    <citation type="journal article" date="2010" name="J. Bacteriol.">
        <title>Genome sequences of Pelagibaca bermudensis HTCC2601T and Maritimibacter alkaliphilus HTCC2654T, the type strains of two marine Roseobacter genera.</title>
        <authorList>
            <person name="Thrash J.C."/>
            <person name="Cho J.C."/>
            <person name="Ferriera S."/>
            <person name="Johnson J."/>
            <person name="Vergin K.L."/>
            <person name="Giovannoni S.J."/>
        </authorList>
    </citation>
    <scope>NUCLEOTIDE SEQUENCE [LARGE SCALE GENOMIC DNA]</scope>
    <source>
        <strain evidence="1 2">HTCC2654</strain>
    </source>
</reference>
<comment type="caution">
    <text evidence="1">The sequence shown here is derived from an EMBL/GenBank/DDBJ whole genome shotgun (WGS) entry which is preliminary data.</text>
</comment>
<sequence length="102" mass="10961">MTLAACDLGETRTYRTGNTVTVNGQKFDIWEVQRVELVRVSGNVVESWVPAGQEVKIGSEFVPCEGGCAQTVQRYLANATARAGQVVESAAATSPRLEDVSE</sequence>
<dbReference type="AlphaFoldDB" id="A3VF00"/>
<dbReference type="STRING" id="314271.RB2654_10473"/>
<name>A3VF00_9RHOB</name>
<gene>
    <name evidence="1" type="ORF">RB2654_10473</name>
</gene>
<proteinExistence type="predicted"/>
<dbReference type="HOGENOM" id="CLU_2273962_0_0_5"/>
<keyword evidence="2" id="KW-1185">Reference proteome</keyword>
<organism evidence="1 2">
    <name type="scientific">Maritimibacter alkaliphilus HTCC2654</name>
    <dbReference type="NCBI Taxonomy" id="314271"/>
    <lineage>
        <taxon>Bacteria</taxon>
        <taxon>Pseudomonadati</taxon>
        <taxon>Pseudomonadota</taxon>
        <taxon>Alphaproteobacteria</taxon>
        <taxon>Rhodobacterales</taxon>
        <taxon>Roseobacteraceae</taxon>
        <taxon>Maritimibacter</taxon>
    </lineage>
</organism>
<accession>A3VF00</accession>
<dbReference type="EMBL" id="AAMT01000006">
    <property type="protein sequence ID" value="EAQ12915.1"/>
    <property type="molecule type" value="Genomic_DNA"/>
</dbReference>
<dbReference type="Proteomes" id="UP000002931">
    <property type="component" value="Unassembled WGS sequence"/>
</dbReference>